<evidence type="ECO:0000256" key="3">
    <source>
        <dbReference type="ARBA" id="ARBA00023157"/>
    </source>
</evidence>
<dbReference type="SMART" id="SM00408">
    <property type="entry name" value="IGc2"/>
    <property type="match status" value="1"/>
</dbReference>
<dbReference type="AlphaFoldDB" id="A0A2T7P889"/>
<dbReference type="EMBL" id="PZQS01000005">
    <property type="protein sequence ID" value="PVD29634.1"/>
    <property type="molecule type" value="Genomic_DNA"/>
</dbReference>
<dbReference type="OrthoDB" id="6138780at2759"/>
<dbReference type="PROSITE" id="PS50835">
    <property type="entry name" value="IG_LIKE"/>
    <property type="match status" value="1"/>
</dbReference>
<keyword evidence="1" id="KW-0732">Signal</keyword>
<keyword evidence="4" id="KW-0393">Immunoglobulin domain</keyword>
<proteinExistence type="predicted"/>
<dbReference type="PANTHER" id="PTHR12231">
    <property type="entry name" value="CTX-RELATED TYPE I TRANSMEMBRANE PROTEIN"/>
    <property type="match status" value="1"/>
</dbReference>
<dbReference type="Gene3D" id="2.60.40.10">
    <property type="entry name" value="Immunoglobulins"/>
    <property type="match status" value="1"/>
</dbReference>
<dbReference type="InterPro" id="IPR013783">
    <property type="entry name" value="Ig-like_fold"/>
</dbReference>
<evidence type="ECO:0000256" key="4">
    <source>
        <dbReference type="ARBA" id="ARBA00023319"/>
    </source>
</evidence>
<dbReference type="SUPFAM" id="SSF48726">
    <property type="entry name" value="Immunoglobulin"/>
    <property type="match status" value="1"/>
</dbReference>
<accession>A0A2T7P889</accession>
<dbReference type="Proteomes" id="UP000245119">
    <property type="component" value="Linkage Group LG5"/>
</dbReference>
<dbReference type="GO" id="GO:0043005">
    <property type="term" value="C:neuron projection"/>
    <property type="evidence" value="ECO:0007669"/>
    <property type="project" value="TreeGrafter"/>
</dbReference>
<feature type="domain" description="Ig-like" evidence="5">
    <location>
        <begin position="10"/>
        <end position="80"/>
    </location>
</feature>
<evidence type="ECO:0000256" key="2">
    <source>
        <dbReference type="ARBA" id="ARBA00022737"/>
    </source>
</evidence>
<name>A0A2T7P889_POMCA</name>
<organism evidence="6 7">
    <name type="scientific">Pomacea canaliculata</name>
    <name type="common">Golden apple snail</name>
    <dbReference type="NCBI Taxonomy" id="400727"/>
    <lineage>
        <taxon>Eukaryota</taxon>
        <taxon>Metazoa</taxon>
        <taxon>Spiralia</taxon>
        <taxon>Lophotrochozoa</taxon>
        <taxon>Mollusca</taxon>
        <taxon>Gastropoda</taxon>
        <taxon>Caenogastropoda</taxon>
        <taxon>Architaenioglossa</taxon>
        <taxon>Ampullarioidea</taxon>
        <taxon>Ampullariidae</taxon>
        <taxon>Pomacea</taxon>
    </lineage>
</organism>
<evidence type="ECO:0000313" key="7">
    <source>
        <dbReference type="Proteomes" id="UP000245119"/>
    </source>
</evidence>
<dbReference type="InterPro" id="IPR003598">
    <property type="entry name" value="Ig_sub2"/>
</dbReference>
<dbReference type="InterPro" id="IPR013098">
    <property type="entry name" value="Ig_I-set"/>
</dbReference>
<reference evidence="6 7" key="1">
    <citation type="submission" date="2018-04" db="EMBL/GenBank/DDBJ databases">
        <title>The genome of golden apple snail Pomacea canaliculata provides insight into stress tolerance and invasive adaptation.</title>
        <authorList>
            <person name="Liu C."/>
            <person name="Liu B."/>
            <person name="Ren Y."/>
            <person name="Zhang Y."/>
            <person name="Wang H."/>
            <person name="Li S."/>
            <person name="Jiang F."/>
            <person name="Yin L."/>
            <person name="Zhang G."/>
            <person name="Qian W."/>
            <person name="Fan W."/>
        </authorList>
    </citation>
    <scope>NUCLEOTIDE SEQUENCE [LARGE SCALE GENOMIC DNA]</scope>
    <source>
        <strain evidence="6">SZHN2017</strain>
        <tissue evidence="6">Muscle</tissue>
    </source>
</reference>
<comment type="caution">
    <text evidence="6">The sequence shown here is derived from an EMBL/GenBank/DDBJ whole genome shotgun (WGS) entry which is preliminary data.</text>
</comment>
<dbReference type="STRING" id="400727.A0A2T7P889"/>
<sequence length="96" mass="11034">MWTVSRLEYESTTVQLFCRTSGTPTPTITWYDNMNNTIDDSEQFSNAVNGDLLIRDISWLNNMGVYRCSAENEYGTQSVETFLYPTPREDRFGAAE</sequence>
<dbReference type="InterPro" id="IPR036179">
    <property type="entry name" value="Ig-like_dom_sf"/>
</dbReference>
<evidence type="ECO:0000256" key="1">
    <source>
        <dbReference type="ARBA" id="ARBA00022729"/>
    </source>
</evidence>
<gene>
    <name evidence="6" type="ORF">C0Q70_08889</name>
</gene>
<dbReference type="PANTHER" id="PTHR12231:SF253">
    <property type="entry name" value="DPR-INTERACTING PROTEIN ETA, ISOFORM B-RELATED"/>
    <property type="match status" value="1"/>
</dbReference>
<evidence type="ECO:0000313" key="6">
    <source>
        <dbReference type="EMBL" id="PVD29634.1"/>
    </source>
</evidence>
<dbReference type="InterPro" id="IPR007110">
    <property type="entry name" value="Ig-like_dom"/>
</dbReference>
<keyword evidence="7" id="KW-1185">Reference proteome</keyword>
<dbReference type="InterPro" id="IPR051170">
    <property type="entry name" value="Neural/epithelial_adhesion"/>
</dbReference>
<evidence type="ECO:0000259" key="5">
    <source>
        <dbReference type="PROSITE" id="PS50835"/>
    </source>
</evidence>
<keyword evidence="3" id="KW-1015">Disulfide bond</keyword>
<keyword evidence="2" id="KW-0677">Repeat</keyword>
<protein>
    <recommendedName>
        <fullName evidence="5">Ig-like domain-containing protein</fullName>
    </recommendedName>
</protein>
<dbReference type="Pfam" id="PF07679">
    <property type="entry name" value="I-set"/>
    <property type="match status" value="1"/>
</dbReference>